<accession>A0A9P4I9N6</accession>
<evidence type="ECO:0000256" key="1">
    <source>
        <dbReference type="ARBA" id="ARBA00006484"/>
    </source>
</evidence>
<dbReference type="SUPFAM" id="SSF51735">
    <property type="entry name" value="NAD(P)-binding Rossmann-fold domains"/>
    <property type="match status" value="1"/>
</dbReference>
<keyword evidence="4" id="KW-1185">Reference proteome</keyword>
<dbReference type="PANTHER" id="PTHR44229">
    <property type="entry name" value="15-HYDROXYPROSTAGLANDIN DEHYDROGENASE [NAD(+)]"/>
    <property type="match status" value="1"/>
</dbReference>
<dbReference type="PRINTS" id="PR00081">
    <property type="entry name" value="GDHRDH"/>
</dbReference>
<evidence type="ECO:0000313" key="4">
    <source>
        <dbReference type="Proteomes" id="UP000799772"/>
    </source>
</evidence>
<keyword evidence="2" id="KW-0560">Oxidoreductase</keyword>
<protein>
    <submittedName>
        <fullName evidence="3">NAD(P)-binding protein</fullName>
    </submittedName>
</protein>
<proteinExistence type="inferred from homology"/>
<organism evidence="3 4">
    <name type="scientific">Rhizodiscina lignyota</name>
    <dbReference type="NCBI Taxonomy" id="1504668"/>
    <lineage>
        <taxon>Eukaryota</taxon>
        <taxon>Fungi</taxon>
        <taxon>Dikarya</taxon>
        <taxon>Ascomycota</taxon>
        <taxon>Pezizomycotina</taxon>
        <taxon>Dothideomycetes</taxon>
        <taxon>Pleosporomycetidae</taxon>
        <taxon>Aulographales</taxon>
        <taxon>Rhizodiscinaceae</taxon>
        <taxon>Rhizodiscina</taxon>
    </lineage>
</organism>
<dbReference type="GO" id="GO:0005737">
    <property type="term" value="C:cytoplasm"/>
    <property type="evidence" value="ECO:0007669"/>
    <property type="project" value="TreeGrafter"/>
</dbReference>
<dbReference type="GO" id="GO:0016616">
    <property type="term" value="F:oxidoreductase activity, acting on the CH-OH group of donors, NAD or NADP as acceptor"/>
    <property type="evidence" value="ECO:0007669"/>
    <property type="project" value="TreeGrafter"/>
</dbReference>
<dbReference type="PANTHER" id="PTHR44229:SF4">
    <property type="entry name" value="15-HYDROXYPROSTAGLANDIN DEHYDROGENASE [NAD(+)]"/>
    <property type="match status" value="1"/>
</dbReference>
<comment type="caution">
    <text evidence="3">The sequence shown here is derived from an EMBL/GenBank/DDBJ whole genome shotgun (WGS) entry which is preliminary data.</text>
</comment>
<comment type="similarity">
    <text evidence="1">Belongs to the short-chain dehydrogenases/reductases (SDR) family.</text>
</comment>
<dbReference type="AlphaFoldDB" id="A0A9P4I9N6"/>
<evidence type="ECO:0000256" key="2">
    <source>
        <dbReference type="ARBA" id="ARBA00023002"/>
    </source>
</evidence>
<reference evidence="3" key="1">
    <citation type="journal article" date="2020" name="Stud. Mycol.">
        <title>101 Dothideomycetes genomes: a test case for predicting lifestyles and emergence of pathogens.</title>
        <authorList>
            <person name="Haridas S."/>
            <person name="Albert R."/>
            <person name="Binder M."/>
            <person name="Bloem J."/>
            <person name="Labutti K."/>
            <person name="Salamov A."/>
            <person name="Andreopoulos B."/>
            <person name="Baker S."/>
            <person name="Barry K."/>
            <person name="Bills G."/>
            <person name="Bluhm B."/>
            <person name="Cannon C."/>
            <person name="Castanera R."/>
            <person name="Culley D."/>
            <person name="Daum C."/>
            <person name="Ezra D."/>
            <person name="Gonzalez J."/>
            <person name="Henrissat B."/>
            <person name="Kuo A."/>
            <person name="Liang C."/>
            <person name="Lipzen A."/>
            <person name="Lutzoni F."/>
            <person name="Magnuson J."/>
            <person name="Mondo S."/>
            <person name="Nolan M."/>
            <person name="Ohm R."/>
            <person name="Pangilinan J."/>
            <person name="Park H.-J."/>
            <person name="Ramirez L."/>
            <person name="Alfaro M."/>
            <person name="Sun H."/>
            <person name="Tritt A."/>
            <person name="Yoshinaga Y."/>
            <person name="Zwiers L.-H."/>
            <person name="Turgeon B."/>
            <person name="Goodwin S."/>
            <person name="Spatafora J."/>
            <person name="Crous P."/>
            <person name="Grigoriev I."/>
        </authorList>
    </citation>
    <scope>NUCLEOTIDE SEQUENCE</scope>
    <source>
        <strain evidence="3">CBS 133067</strain>
    </source>
</reference>
<gene>
    <name evidence="3" type="ORF">NA57DRAFT_44631</name>
</gene>
<dbReference type="Pfam" id="PF00106">
    <property type="entry name" value="adh_short"/>
    <property type="match status" value="1"/>
</dbReference>
<name>A0A9P4I9N6_9PEZI</name>
<sequence length="300" mass="32804">MAVPNRKVGDFPLKDKVVVVTGGGGGICSYFVKRCADLGAKVVNADLKMTPEGEKLLSGYDNVVFQQTDCTKWDQLHRLVKVAKEKFGSTPDVYVGGAGVFEPPVISSFWHDPEEDDRYRTVEVNLNHPIKLARIGMRELVSHDKPGVILPIASVGGIAGTYHCPLYIATKHGIMGFVKSMELAERYEGVKVVTVCPGAVDSPLWDVEKRKQVNFEAFDALHPDDIAAAMIDLVQEGRYGGGTALEVMANNGPQRRVIPKWNIDPPKGGSTTNVDTETEVPLAFREARRIMDAERGAAKK</sequence>
<dbReference type="Gene3D" id="3.40.50.720">
    <property type="entry name" value="NAD(P)-binding Rossmann-like Domain"/>
    <property type="match status" value="1"/>
</dbReference>
<dbReference type="InterPro" id="IPR002347">
    <property type="entry name" value="SDR_fam"/>
</dbReference>
<dbReference type="InterPro" id="IPR036291">
    <property type="entry name" value="NAD(P)-bd_dom_sf"/>
</dbReference>
<dbReference type="EMBL" id="ML978131">
    <property type="protein sequence ID" value="KAF2095707.1"/>
    <property type="molecule type" value="Genomic_DNA"/>
</dbReference>
<dbReference type="OrthoDB" id="5296at2759"/>
<evidence type="ECO:0000313" key="3">
    <source>
        <dbReference type="EMBL" id="KAF2095707.1"/>
    </source>
</evidence>
<dbReference type="Proteomes" id="UP000799772">
    <property type="component" value="Unassembled WGS sequence"/>
</dbReference>